<accession>M9RDF3</accession>
<evidence type="ECO:0000313" key="1">
    <source>
        <dbReference type="EMBL" id="AGI67855.1"/>
    </source>
</evidence>
<dbReference type="EMBL" id="CP003740">
    <property type="protein sequence ID" value="AGI67855.1"/>
    <property type="molecule type" value="Genomic_DNA"/>
</dbReference>
<dbReference type="Proteomes" id="UP000005307">
    <property type="component" value="Chromosome"/>
</dbReference>
<sequence>MCFSKPVKVWKIFKSSSLVADCTAQIPKINISIKSVGIFIMNTDSTIYECAEPQLSLTTDHLL</sequence>
<organism evidence="1 2">
    <name type="scientific">Octadecabacter antarcticus 307</name>
    <dbReference type="NCBI Taxonomy" id="391626"/>
    <lineage>
        <taxon>Bacteria</taxon>
        <taxon>Pseudomonadati</taxon>
        <taxon>Pseudomonadota</taxon>
        <taxon>Alphaproteobacteria</taxon>
        <taxon>Rhodobacterales</taxon>
        <taxon>Roseobacteraceae</taxon>
        <taxon>Octadecabacter</taxon>
    </lineage>
</organism>
<evidence type="ECO:0000313" key="2">
    <source>
        <dbReference type="Proteomes" id="UP000005307"/>
    </source>
</evidence>
<gene>
    <name evidence="1" type="ORF">OAN307_c22310</name>
</gene>
<reference evidence="1 2" key="1">
    <citation type="journal article" date="2013" name="PLoS ONE">
        <title>Poles Apart: Arctic and Antarctic Octadecabacter strains Share High Genome Plasticity and a New Type of Xanthorhodopsin.</title>
        <authorList>
            <person name="Vollmers J."/>
            <person name="Voget S."/>
            <person name="Dietrich S."/>
            <person name="Gollnow K."/>
            <person name="Smits M."/>
            <person name="Meyer K."/>
            <person name="Brinkhoff T."/>
            <person name="Simon M."/>
            <person name="Daniel R."/>
        </authorList>
    </citation>
    <scope>NUCLEOTIDE SEQUENCE [LARGE SCALE GENOMIC DNA]</scope>
    <source>
        <strain evidence="1 2">307</strain>
    </source>
</reference>
<name>M9RDF3_9RHOB</name>
<keyword evidence="2" id="KW-1185">Reference proteome</keyword>
<dbReference type="AlphaFoldDB" id="M9RDF3"/>
<dbReference type="KEGG" id="oat:OAN307_c22310"/>
<dbReference type="HOGENOM" id="CLU_2881425_0_0_5"/>
<protein>
    <submittedName>
        <fullName evidence="1">Uncharacterized protein</fullName>
    </submittedName>
</protein>
<proteinExistence type="predicted"/>